<dbReference type="GO" id="GO:0005886">
    <property type="term" value="C:plasma membrane"/>
    <property type="evidence" value="ECO:0007669"/>
    <property type="project" value="UniProtKB-SubCell"/>
</dbReference>
<sequence>MGGRSFQSHVVEEDLHPHWNEVFEVIVTSIPGQELEVEVFDKDLDKDDFLGRCKVSLTTALNNGFLDEWLTLEDVSSGRLHLRLERLTPRPTAAELEEVLQINGLIQTQKSAELATALLSVYLEWAEDLRLRKGTKPPSPYATLALGDTSHKTKTVFQTSAPVWDESASSLIRKPNSESLELQVRGEGTGTRGLLSLPLSELLVADRLCLDRWFMLSNGPGQELLRAQLGVLVSQHSGVEAHSHN</sequence>
<dbReference type="SMART" id="SM00239">
    <property type="entry name" value="C2"/>
    <property type="match status" value="2"/>
</dbReference>
<dbReference type="PROSITE" id="PS50004">
    <property type="entry name" value="C2"/>
    <property type="match status" value="2"/>
</dbReference>
<evidence type="ECO:0000256" key="7">
    <source>
        <dbReference type="ARBA" id="ARBA00022723"/>
    </source>
</evidence>
<keyword evidence="7" id="KW-0479">Metal-binding</keyword>
<dbReference type="GO" id="GO:0005789">
    <property type="term" value="C:endoplasmic reticulum membrane"/>
    <property type="evidence" value="ECO:0007669"/>
    <property type="project" value="UniProtKB-SubCell"/>
</dbReference>
<dbReference type="Pfam" id="PF00168">
    <property type="entry name" value="C2"/>
    <property type="match status" value="2"/>
</dbReference>
<dbReference type="GO" id="GO:0006869">
    <property type="term" value="P:lipid transport"/>
    <property type="evidence" value="ECO:0007669"/>
    <property type="project" value="UniProtKB-KW"/>
</dbReference>
<dbReference type="InterPro" id="IPR051634">
    <property type="entry name" value="Extended_Synaptotagmin"/>
</dbReference>
<dbReference type="FunFam" id="2.60.40.150:FF:000025">
    <property type="entry name" value="Extended synaptotagmin 2"/>
    <property type="match status" value="1"/>
</dbReference>
<dbReference type="InterPro" id="IPR035892">
    <property type="entry name" value="C2_domain_sf"/>
</dbReference>
<evidence type="ECO:0000313" key="17">
    <source>
        <dbReference type="Proteomes" id="UP001159641"/>
    </source>
</evidence>
<dbReference type="GO" id="GO:0031210">
    <property type="term" value="F:phosphatidylcholine binding"/>
    <property type="evidence" value="ECO:0007669"/>
    <property type="project" value="TreeGrafter"/>
</dbReference>
<evidence type="ECO:0000256" key="2">
    <source>
        <dbReference type="ARBA" id="ARBA00004477"/>
    </source>
</evidence>
<keyword evidence="8" id="KW-0677">Repeat</keyword>
<evidence type="ECO:0000256" key="1">
    <source>
        <dbReference type="ARBA" id="ARBA00004202"/>
    </source>
</evidence>
<organism evidence="16 17">
    <name type="scientific">Eschrichtius robustus</name>
    <name type="common">California gray whale</name>
    <name type="synonym">Eschrichtius gibbosus</name>
    <dbReference type="NCBI Taxonomy" id="9764"/>
    <lineage>
        <taxon>Eukaryota</taxon>
        <taxon>Metazoa</taxon>
        <taxon>Chordata</taxon>
        <taxon>Craniata</taxon>
        <taxon>Vertebrata</taxon>
        <taxon>Euteleostomi</taxon>
        <taxon>Mammalia</taxon>
        <taxon>Eutheria</taxon>
        <taxon>Laurasiatheria</taxon>
        <taxon>Artiodactyla</taxon>
        <taxon>Whippomorpha</taxon>
        <taxon>Cetacea</taxon>
        <taxon>Mysticeti</taxon>
        <taxon>Eschrichtiidae</taxon>
        <taxon>Eschrichtius</taxon>
    </lineage>
</organism>
<reference evidence="16 17" key="1">
    <citation type="submission" date="2022-11" db="EMBL/GenBank/DDBJ databases">
        <title>Whole genome sequence of Eschrichtius robustus ER-17-0199.</title>
        <authorList>
            <person name="Bruniche-Olsen A."/>
            <person name="Black A.N."/>
            <person name="Fields C.J."/>
            <person name="Walden K."/>
            <person name="Dewoody J.A."/>
        </authorList>
    </citation>
    <scope>NUCLEOTIDE SEQUENCE [LARGE SCALE GENOMIC DNA]</scope>
    <source>
        <strain evidence="16">ER-17-0199</strain>
        <tissue evidence="16">Blubber</tissue>
    </source>
</reference>
<evidence type="ECO:0000313" key="16">
    <source>
        <dbReference type="EMBL" id="KAJ8794772.1"/>
    </source>
</evidence>
<evidence type="ECO:0000256" key="8">
    <source>
        <dbReference type="ARBA" id="ARBA00022737"/>
    </source>
</evidence>
<keyword evidence="14" id="KW-0472">Membrane</keyword>
<dbReference type="GO" id="GO:0035091">
    <property type="term" value="F:phosphatidylinositol binding"/>
    <property type="evidence" value="ECO:0007669"/>
    <property type="project" value="TreeGrafter"/>
</dbReference>
<keyword evidence="5" id="KW-1003">Cell membrane</keyword>
<comment type="similarity">
    <text evidence="3">Belongs to the extended synaptotagmin family.</text>
</comment>
<evidence type="ECO:0000256" key="5">
    <source>
        <dbReference type="ARBA" id="ARBA00022475"/>
    </source>
</evidence>
<evidence type="ECO:0000256" key="14">
    <source>
        <dbReference type="ARBA" id="ARBA00023136"/>
    </source>
</evidence>
<keyword evidence="17" id="KW-1185">Reference proteome</keyword>
<dbReference type="InterPro" id="IPR000008">
    <property type="entry name" value="C2_dom"/>
</dbReference>
<evidence type="ECO:0000256" key="11">
    <source>
        <dbReference type="ARBA" id="ARBA00022989"/>
    </source>
</evidence>
<dbReference type="PANTHER" id="PTHR45761:SF1">
    <property type="entry name" value="EXTENDED SYNAPTOTAGMIN-LIKE PROTEIN 2, ISOFORM C"/>
    <property type="match status" value="1"/>
</dbReference>
<keyword evidence="11" id="KW-1133">Transmembrane helix</keyword>
<feature type="domain" description="C2" evidence="15">
    <location>
        <begin position="1"/>
        <end position="70"/>
    </location>
</feature>
<dbReference type="FunFam" id="2.60.40.150:FF:000139">
    <property type="entry name" value="extended synaptotagmin-1 isoform X1"/>
    <property type="match status" value="1"/>
</dbReference>
<dbReference type="PANTHER" id="PTHR45761">
    <property type="entry name" value="EXTENDED SYNAPTOTAGMIN-LIKE PROTEIN 2, ISOFORM C"/>
    <property type="match status" value="1"/>
</dbReference>
<keyword evidence="13" id="KW-0446">Lipid-binding</keyword>
<evidence type="ECO:0000256" key="6">
    <source>
        <dbReference type="ARBA" id="ARBA00022692"/>
    </source>
</evidence>
<keyword evidence="9" id="KW-0256">Endoplasmic reticulum</keyword>
<keyword evidence="10" id="KW-0106">Calcium</keyword>
<name>A0AB34HT11_ESCRO</name>
<keyword evidence="12" id="KW-0445">Lipid transport</keyword>
<evidence type="ECO:0000259" key="15">
    <source>
        <dbReference type="PROSITE" id="PS50004"/>
    </source>
</evidence>
<dbReference type="GO" id="GO:0005509">
    <property type="term" value="F:calcium ion binding"/>
    <property type="evidence" value="ECO:0007669"/>
    <property type="project" value="TreeGrafter"/>
</dbReference>
<dbReference type="GO" id="GO:0005544">
    <property type="term" value="F:calcium-dependent phospholipid binding"/>
    <property type="evidence" value="ECO:0007669"/>
    <property type="project" value="TreeGrafter"/>
</dbReference>
<protein>
    <recommendedName>
        <fullName evidence="15">C2 domain-containing protein</fullName>
    </recommendedName>
</protein>
<keyword evidence="4" id="KW-0813">Transport</keyword>
<dbReference type="GO" id="GO:0008429">
    <property type="term" value="F:phosphatidylethanolamine binding"/>
    <property type="evidence" value="ECO:0007669"/>
    <property type="project" value="TreeGrafter"/>
</dbReference>
<evidence type="ECO:0000256" key="3">
    <source>
        <dbReference type="ARBA" id="ARBA00005867"/>
    </source>
</evidence>
<evidence type="ECO:0000256" key="9">
    <source>
        <dbReference type="ARBA" id="ARBA00022824"/>
    </source>
</evidence>
<gene>
    <name evidence="16" type="ORF">J1605_002937</name>
</gene>
<dbReference type="EMBL" id="JAIQCJ010000738">
    <property type="protein sequence ID" value="KAJ8794772.1"/>
    <property type="molecule type" value="Genomic_DNA"/>
</dbReference>
<dbReference type="AlphaFoldDB" id="A0AB34HT11"/>
<evidence type="ECO:0000256" key="13">
    <source>
        <dbReference type="ARBA" id="ARBA00023121"/>
    </source>
</evidence>
<evidence type="ECO:0000256" key="10">
    <source>
        <dbReference type="ARBA" id="ARBA00022837"/>
    </source>
</evidence>
<evidence type="ECO:0000256" key="4">
    <source>
        <dbReference type="ARBA" id="ARBA00022448"/>
    </source>
</evidence>
<proteinExistence type="inferred from homology"/>
<comment type="subcellular location">
    <subcellularLocation>
        <location evidence="1">Cell membrane</location>
        <topology evidence="1">Peripheral membrane protein</topology>
    </subcellularLocation>
    <subcellularLocation>
        <location evidence="2">Endoplasmic reticulum membrane</location>
        <topology evidence="2">Multi-pass membrane protein</topology>
    </subcellularLocation>
</comment>
<dbReference type="SUPFAM" id="SSF49562">
    <property type="entry name" value="C2 domain (Calcium/lipid-binding domain, CaLB)"/>
    <property type="match status" value="2"/>
</dbReference>
<keyword evidence="6" id="KW-0812">Transmembrane</keyword>
<accession>A0AB34HT11</accession>
<evidence type="ECO:0000256" key="12">
    <source>
        <dbReference type="ARBA" id="ARBA00023055"/>
    </source>
</evidence>
<feature type="domain" description="C2" evidence="15">
    <location>
        <begin position="98"/>
        <end position="218"/>
    </location>
</feature>
<dbReference type="Proteomes" id="UP001159641">
    <property type="component" value="Unassembled WGS sequence"/>
</dbReference>
<comment type="caution">
    <text evidence="16">The sequence shown here is derived from an EMBL/GenBank/DDBJ whole genome shotgun (WGS) entry which is preliminary data.</text>
</comment>
<dbReference type="Gene3D" id="2.60.40.150">
    <property type="entry name" value="C2 domain"/>
    <property type="match status" value="2"/>
</dbReference>